<protein>
    <submittedName>
        <fullName evidence="2">Uncharacterized protein</fullName>
    </submittedName>
</protein>
<sequence>NIGNAIIVETHFLAAVLYLLLYSLFSSFFFASSANLSCCCASRRMRAARSAESRASAVRRAAAAEDAVPAPASATTVPVADVVGEDTRGEDLDPGADLFTALEALAFAFAELLLVVAYPLVGACVEAKLRSEPLFVRWQSFSRTCLS</sequence>
<keyword evidence="1" id="KW-0812">Transmembrane</keyword>
<dbReference type="Proteomes" id="UP000034112">
    <property type="component" value="Unassembled WGS sequence"/>
</dbReference>
<evidence type="ECO:0000256" key="1">
    <source>
        <dbReference type="SAM" id="Phobius"/>
    </source>
</evidence>
<organism evidence="2 3">
    <name type="scientific">Trichoderma harzianum</name>
    <name type="common">Hypocrea lixii</name>
    <dbReference type="NCBI Taxonomy" id="5544"/>
    <lineage>
        <taxon>Eukaryota</taxon>
        <taxon>Fungi</taxon>
        <taxon>Dikarya</taxon>
        <taxon>Ascomycota</taxon>
        <taxon>Pezizomycotina</taxon>
        <taxon>Sordariomycetes</taxon>
        <taxon>Hypocreomycetidae</taxon>
        <taxon>Hypocreales</taxon>
        <taxon>Hypocreaceae</taxon>
        <taxon>Trichoderma</taxon>
    </lineage>
</organism>
<accession>A0A0F9XFJ0</accession>
<evidence type="ECO:0000313" key="3">
    <source>
        <dbReference type="Proteomes" id="UP000034112"/>
    </source>
</evidence>
<dbReference type="AlphaFoldDB" id="A0A0F9XFJ0"/>
<reference evidence="3" key="1">
    <citation type="journal article" date="2015" name="Genome Announc.">
        <title>Draft whole-genome sequence of the biocontrol agent Trichoderma harzianum T6776.</title>
        <authorList>
            <person name="Baroncelli R."/>
            <person name="Piaggeschi G."/>
            <person name="Fiorini L."/>
            <person name="Bertolini E."/>
            <person name="Zapparata A."/>
            <person name="Pe M.E."/>
            <person name="Sarrocco S."/>
            <person name="Vannacci G."/>
        </authorList>
    </citation>
    <scope>NUCLEOTIDE SEQUENCE [LARGE SCALE GENOMIC DNA]</scope>
    <source>
        <strain evidence="3">T6776</strain>
    </source>
</reference>
<feature type="non-terminal residue" evidence="2">
    <location>
        <position position="1"/>
    </location>
</feature>
<name>A0A0F9XFJ0_TRIHA</name>
<dbReference type="EMBL" id="JOKZ01000094">
    <property type="protein sequence ID" value="KKP03891.1"/>
    <property type="molecule type" value="Genomic_DNA"/>
</dbReference>
<dbReference type="OrthoDB" id="10618218at2759"/>
<keyword evidence="1" id="KW-1133">Transmembrane helix</keyword>
<proteinExistence type="predicted"/>
<evidence type="ECO:0000313" key="2">
    <source>
        <dbReference type="EMBL" id="KKP03891.1"/>
    </source>
</evidence>
<comment type="caution">
    <text evidence="2">The sequence shown here is derived from an EMBL/GenBank/DDBJ whole genome shotgun (WGS) entry which is preliminary data.</text>
</comment>
<gene>
    <name evidence="2" type="ORF">THAR02_03979</name>
</gene>
<keyword evidence="1" id="KW-0472">Membrane</keyword>
<feature type="transmembrane region" description="Helical" evidence="1">
    <location>
        <begin position="12"/>
        <end position="31"/>
    </location>
</feature>